<dbReference type="GO" id="GO:0000166">
    <property type="term" value="F:nucleotide binding"/>
    <property type="evidence" value="ECO:0007669"/>
    <property type="project" value="InterPro"/>
</dbReference>
<evidence type="ECO:0000313" key="4">
    <source>
        <dbReference type="EMBL" id="ABB50359.1"/>
    </source>
</evidence>
<dbReference type="EMBL" id="CP000111">
    <property type="protein sequence ID" value="ABB50359.1"/>
    <property type="molecule type" value="Genomic_DNA"/>
</dbReference>
<dbReference type="InterPro" id="IPR052515">
    <property type="entry name" value="Gfo/Idh/MocA_Oxidoreductase"/>
</dbReference>
<feature type="domain" description="Gfo/Idh/MocA-like oxidoreductase N-terminal" evidence="2">
    <location>
        <begin position="9"/>
        <end position="143"/>
    </location>
</feature>
<proteinExistence type="inferred from homology"/>
<reference evidence="5" key="1">
    <citation type="submission" date="2005-07" db="EMBL/GenBank/DDBJ databases">
        <title>Complete sequence of Prochlorococcus marinus str. MIT 9312.</title>
        <authorList>
            <consortium name="US DOE Joint Genome Institute"/>
            <person name="Copeland A."/>
            <person name="Lucas S."/>
            <person name="Lapidus A."/>
            <person name="Barry K."/>
            <person name="Detter J.C."/>
            <person name="Glavina T."/>
            <person name="Hammon N."/>
            <person name="Israni S."/>
            <person name="Pitluck S."/>
            <person name="Thiel J."/>
            <person name="Schmutz J."/>
            <person name="Larimer F."/>
            <person name="Land M."/>
            <person name="Kyrpides N."/>
            <person name="Lykidis A."/>
            <person name="Richardson P."/>
        </authorList>
    </citation>
    <scope>NUCLEOTIDE SEQUENCE [LARGE SCALE GENOMIC DNA]</scope>
    <source>
        <strain evidence="5">MIT 9312</strain>
    </source>
</reference>
<accession>Q319T6</accession>
<dbReference type="InterPro" id="IPR000683">
    <property type="entry name" value="Gfo/Idh/MocA-like_OxRdtase_N"/>
</dbReference>
<sequence length="363" mass="40926">MKDIIPRKINIAIIGCGRICKKHILAIISEKERCELVAICDNNEKKIENISDFYNSQLKERNFPSKNLIKFNVYEELIKAKLNNKIDIDLIVLATPSGLHPIQTKIAAKSGINVCTEKPMALNLSDAKEMIKVCKEANVRLFVIKQNRLNPTLQILKKKVEENKFGNIGIVDINVFWQRPQSYYDQDEWRGTKDLDGGALLNQASHYVDLLEWIIGPLDGLYANVSTISRDIEVEDTAVIQLKWKNGALGSMSVTMITYPKNIEGSITIIGDKGSAKVGGIAVNEFEYSFFEDDSNACLEKYNYKTESVYGFGHNFYYQNMIDNLMSNTKPICDGESGLSSIKIINAAYKSAKEQRFIKLSSI</sequence>
<gene>
    <name evidence="4" type="ordered locus">PMT9312_1300</name>
</gene>
<organism evidence="4 5">
    <name type="scientific">Prochlorococcus marinus (strain MIT 9312)</name>
    <dbReference type="NCBI Taxonomy" id="74546"/>
    <lineage>
        <taxon>Bacteria</taxon>
        <taxon>Bacillati</taxon>
        <taxon>Cyanobacteriota</taxon>
        <taxon>Cyanophyceae</taxon>
        <taxon>Synechococcales</taxon>
        <taxon>Prochlorococcaceae</taxon>
        <taxon>Prochlorococcus</taxon>
    </lineage>
</organism>
<dbReference type="OrthoDB" id="9815825at2"/>
<dbReference type="PANTHER" id="PTHR43249:SF1">
    <property type="entry name" value="D-GLUCOSIDE 3-DEHYDROGENASE"/>
    <property type="match status" value="1"/>
</dbReference>
<dbReference type="InterPro" id="IPR036291">
    <property type="entry name" value="NAD(P)-bd_dom_sf"/>
</dbReference>
<dbReference type="SUPFAM" id="SSF51735">
    <property type="entry name" value="NAD(P)-binding Rossmann-fold domains"/>
    <property type="match status" value="1"/>
</dbReference>
<protein>
    <submittedName>
        <fullName evidence="4">WblB protein</fullName>
    </submittedName>
</protein>
<name>Q319T6_PROM9</name>
<dbReference type="eggNOG" id="COG0673">
    <property type="taxonomic scope" value="Bacteria"/>
</dbReference>
<dbReference type="HOGENOM" id="CLU_023194_1_0_3"/>
<dbReference type="SUPFAM" id="SSF55347">
    <property type="entry name" value="Glyceraldehyde-3-phosphate dehydrogenase-like, C-terminal domain"/>
    <property type="match status" value="1"/>
</dbReference>
<evidence type="ECO:0000313" key="5">
    <source>
        <dbReference type="Proteomes" id="UP000002715"/>
    </source>
</evidence>
<dbReference type="InterPro" id="IPR004104">
    <property type="entry name" value="Gfo/Idh/MocA-like_OxRdtase_C"/>
</dbReference>
<dbReference type="Pfam" id="PF01408">
    <property type="entry name" value="GFO_IDH_MocA"/>
    <property type="match status" value="1"/>
</dbReference>
<dbReference type="Gene3D" id="3.40.50.720">
    <property type="entry name" value="NAD(P)-binding Rossmann-like Domain"/>
    <property type="match status" value="1"/>
</dbReference>
<dbReference type="Gene3D" id="3.30.360.10">
    <property type="entry name" value="Dihydrodipicolinate Reductase, domain 2"/>
    <property type="match status" value="1"/>
</dbReference>
<feature type="domain" description="Gfo/Idh/MocA-like oxidoreductase C-terminal" evidence="3">
    <location>
        <begin position="157"/>
        <end position="360"/>
    </location>
</feature>
<evidence type="ECO:0000259" key="3">
    <source>
        <dbReference type="Pfam" id="PF02894"/>
    </source>
</evidence>
<dbReference type="Pfam" id="PF02894">
    <property type="entry name" value="GFO_IDH_MocA_C"/>
    <property type="match status" value="1"/>
</dbReference>
<evidence type="ECO:0000256" key="1">
    <source>
        <dbReference type="ARBA" id="ARBA00010928"/>
    </source>
</evidence>
<evidence type="ECO:0000259" key="2">
    <source>
        <dbReference type="Pfam" id="PF01408"/>
    </source>
</evidence>
<dbReference type="PANTHER" id="PTHR43249">
    <property type="entry name" value="UDP-N-ACETYL-2-AMINO-2-DEOXY-D-GLUCURONATE OXIDASE"/>
    <property type="match status" value="1"/>
</dbReference>
<comment type="similarity">
    <text evidence="1">Belongs to the Gfo/Idh/MocA family.</text>
</comment>
<dbReference type="RefSeq" id="WP_011376845.1">
    <property type="nucleotide sequence ID" value="NC_007577.1"/>
</dbReference>
<dbReference type="STRING" id="74546.PMT9312_1300"/>
<dbReference type="KEGG" id="pmi:PMT9312_1300"/>
<dbReference type="AlphaFoldDB" id="Q319T6"/>
<dbReference type="Proteomes" id="UP000002715">
    <property type="component" value="Chromosome"/>
</dbReference>